<feature type="compositionally biased region" description="Basic residues" evidence="1">
    <location>
        <begin position="208"/>
        <end position="219"/>
    </location>
</feature>
<feature type="compositionally biased region" description="Basic residues" evidence="1">
    <location>
        <begin position="1"/>
        <end position="28"/>
    </location>
</feature>
<feature type="compositionally biased region" description="Low complexity" evidence="1">
    <location>
        <begin position="124"/>
        <end position="133"/>
    </location>
</feature>
<accession>A0A6J4KF70</accession>
<dbReference type="EMBL" id="CADCTU010000200">
    <property type="protein sequence ID" value="CAA9302289.1"/>
    <property type="molecule type" value="Genomic_DNA"/>
</dbReference>
<name>A0A6J4KF70_9BACT</name>
<feature type="compositionally biased region" description="Low complexity" evidence="1">
    <location>
        <begin position="186"/>
        <end position="201"/>
    </location>
</feature>
<feature type="compositionally biased region" description="Basic and acidic residues" evidence="1">
    <location>
        <begin position="265"/>
        <end position="275"/>
    </location>
</feature>
<reference evidence="2" key="1">
    <citation type="submission" date="2020-02" db="EMBL/GenBank/DDBJ databases">
        <authorList>
            <person name="Meier V. D."/>
        </authorList>
    </citation>
    <scope>NUCLEOTIDE SEQUENCE</scope>
    <source>
        <strain evidence="2">AVDCRST_MAG11</strain>
    </source>
</reference>
<feature type="compositionally biased region" description="Basic residues" evidence="1">
    <location>
        <begin position="147"/>
        <end position="158"/>
    </location>
</feature>
<feature type="compositionally biased region" description="Low complexity" evidence="1">
    <location>
        <begin position="61"/>
        <end position="77"/>
    </location>
</feature>
<proteinExistence type="predicted"/>
<feature type="compositionally biased region" description="Basic residues" evidence="1">
    <location>
        <begin position="230"/>
        <end position="241"/>
    </location>
</feature>
<feature type="region of interest" description="Disordered" evidence="1">
    <location>
        <begin position="1"/>
        <end position="285"/>
    </location>
</feature>
<feature type="compositionally biased region" description="Basic and acidic residues" evidence="1">
    <location>
        <begin position="248"/>
        <end position="258"/>
    </location>
</feature>
<feature type="non-terminal residue" evidence="2">
    <location>
        <position position="1"/>
    </location>
</feature>
<feature type="compositionally biased region" description="Low complexity" evidence="1">
    <location>
        <begin position="32"/>
        <end position="43"/>
    </location>
</feature>
<keyword evidence="2" id="KW-0670">Pyruvate</keyword>
<organism evidence="2">
    <name type="scientific">uncultured Gemmatimonadaceae bacterium</name>
    <dbReference type="NCBI Taxonomy" id="246130"/>
    <lineage>
        <taxon>Bacteria</taxon>
        <taxon>Pseudomonadati</taxon>
        <taxon>Gemmatimonadota</taxon>
        <taxon>Gemmatimonadia</taxon>
        <taxon>Gemmatimonadales</taxon>
        <taxon>Gemmatimonadaceae</taxon>
        <taxon>environmental samples</taxon>
    </lineage>
</organism>
<dbReference type="GO" id="GO:0008903">
    <property type="term" value="F:hydroxypyruvate isomerase activity"/>
    <property type="evidence" value="ECO:0007669"/>
    <property type="project" value="UniProtKB-EC"/>
</dbReference>
<keyword evidence="2" id="KW-0413">Isomerase</keyword>
<feature type="non-terminal residue" evidence="2">
    <location>
        <position position="285"/>
    </location>
</feature>
<feature type="compositionally biased region" description="Basic residues" evidence="1">
    <location>
        <begin position="176"/>
        <end position="185"/>
    </location>
</feature>
<protein>
    <submittedName>
        <fullName evidence="2">Hydroxypyruvate isomerase</fullName>
        <ecNumber evidence="2">5.3.1.22</ecNumber>
    </submittedName>
</protein>
<sequence length="285" mass="31091">APRRARRRGARRGVCPARRRHAGRRGRGGGRVPPLGVPVAVRAHAARGVRARGEGDRPRLRGAALARRVARGAARGAGLRRGVRADPRPQGAPHAGLQPRRAPRLAAPRVRAHDPARRRRRGAAADLLLGQPRGARRRGGDRELRARPRGAHAARRAPRRDARDGAPQLEGGPRRLPGRPHHVGRGTRAAGGVAAVQAAVRHLPHADHGRRRDPHHPRPPRRDRPLPHGGRARPPRDRRRAGAPVPGDHARDRRDRVPRVRRAGVRPDARPDAVARRSRPAVPSL</sequence>
<evidence type="ECO:0000313" key="2">
    <source>
        <dbReference type="EMBL" id="CAA9302289.1"/>
    </source>
</evidence>
<evidence type="ECO:0000256" key="1">
    <source>
        <dbReference type="SAM" id="MobiDB-lite"/>
    </source>
</evidence>
<dbReference type="AlphaFoldDB" id="A0A6J4KF70"/>
<dbReference type="EC" id="5.3.1.22" evidence="2"/>
<gene>
    <name evidence="2" type="ORF">AVDCRST_MAG11-921</name>
</gene>